<reference evidence="2" key="1">
    <citation type="submission" date="2015-11" db="EMBL/GenBank/DDBJ databases">
        <authorList>
            <consortium name="International Coturnix japonica Genome Analysis Consortium"/>
            <person name="Warren W."/>
            <person name="Burt D.W."/>
            <person name="Antin P.B."/>
            <person name="Lanford R."/>
            <person name="Gros J."/>
            <person name="Wilson R.K."/>
        </authorList>
    </citation>
    <scope>NUCLEOTIDE SEQUENCE [LARGE SCALE GENOMIC DNA]</scope>
</reference>
<dbReference type="Proteomes" id="UP000694412">
    <property type="component" value="Chromosome 10"/>
</dbReference>
<evidence type="ECO:0000313" key="2">
    <source>
        <dbReference type="Ensembl" id="ENSCJPP00005008106.1"/>
    </source>
</evidence>
<reference evidence="2" key="2">
    <citation type="submission" date="2025-08" db="UniProtKB">
        <authorList>
            <consortium name="Ensembl"/>
        </authorList>
    </citation>
    <scope>IDENTIFICATION</scope>
</reference>
<dbReference type="AlphaFoldDB" id="A0A8C2T3R5"/>
<reference evidence="2" key="3">
    <citation type="submission" date="2025-09" db="UniProtKB">
        <authorList>
            <consortium name="Ensembl"/>
        </authorList>
    </citation>
    <scope>IDENTIFICATION</scope>
</reference>
<feature type="region of interest" description="Disordered" evidence="1">
    <location>
        <begin position="57"/>
        <end position="83"/>
    </location>
</feature>
<accession>A0A8C2T3R5</accession>
<keyword evidence="3" id="KW-1185">Reference proteome</keyword>
<proteinExistence type="predicted"/>
<dbReference type="Ensembl" id="ENSCJPT00005012380.1">
    <property type="protein sequence ID" value="ENSCJPP00005008106.1"/>
    <property type="gene ID" value="ENSCJPG00005007312.1"/>
</dbReference>
<organism evidence="2 3">
    <name type="scientific">Coturnix japonica</name>
    <name type="common">Japanese quail</name>
    <name type="synonym">Coturnix coturnix japonica</name>
    <dbReference type="NCBI Taxonomy" id="93934"/>
    <lineage>
        <taxon>Eukaryota</taxon>
        <taxon>Metazoa</taxon>
        <taxon>Chordata</taxon>
        <taxon>Craniata</taxon>
        <taxon>Vertebrata</taxon>
        <taxon>Euteleostomi</taxon>
        <taxon>Archelosauria</taxon>
        <taxon>Archosauria</taxon>
        <taxon>Dinosauria</taxon>
        <taxon>Saurischia</taxon>
        <taxon>Theropoda</taxon>
        <taxon>Coelurosauria</taxon>
        <taxon>Aves</taxon>
        <taxon>Neognathae</taxon>
        <taxon>Galloanserae</taxon>
        <taxon>Galliformes</taxon>
        <taxon>Phasianidae</taxon>
        <taxon>Perdicinae</taxon>
        <taxon>Coturnix</taxon>
    </lineage>
</organism>
<name>A0A8C2T3R5_COTJA</name>
<evidence type="ECO:0000313" key="3">
    <source>
        <dbReference type="Proteomes" id="UP000694412"/>
    </source>
</evidence>
<protein>
    <submittedName>
        <fullName evidence="2">Uncharacterized protein</fullName>
    </submittedName>
</protein>
<sequence>MTDGLIPHQPPHLFSLFSKHSCKCHFQAAISSALTFTSEIQINKAWTPSIQVLSKSSKSPPMHFHCTGNGGSPELTAEPISGN</sequence>
<evidence type="ECO:0000256" key="1">
    <source>
        <dbReference type="SAM" id="MobiDB-lite"/>
    </source>
</evidence>